<gene>
    <name evidence="1" type="ORF">ACFP3V_11760</name>
</gene>
<organism evidence="1 2">
    <name type="scientific">Streptacidiphilus monticola</name>
    <dbReference type="NCBI Taxonomy" id="2161674"/>
    <lineage>
        <taxon>Bacteria</taxon>
        <taxon>Bacillati</taxon>
        <taxon>Actinomycetota</taxon>
        <taxon>Actinomycetes</taxon>
        <taxon>Kitasatosporales</taxon>
        <taxon>Streptomycetaceae</taxon>
        <taxon>Streptacidiphilus</taxon>
    </lineage>
</organism>
<evidence type="ECO:0000313" key="1">
    <source>
        <dbReference type="EMBL" id="MFC5907889.1"/>
    </source>
</evidence>
<comment type="caution">
    <text evidence="1">The sequence shown here is derived from an EMBL/GenBank/DDBJ whole genome shotgun (WGS) entry which is preliminary data.</text>
</comment>
<keyword evidence="2" id="KW-1185">Reference proteome</keyword>
<protein>
    <recommendedName>
        <fullName evidence="3">Regulatory protein</fullName>
    </recommendedName>
</protein>
<reference evidence="2" key="1">
    <citation type="journal article" date="2019" name="Int. J. Syst. Evol. Microbiol.">
        <title>The Global Catalogue of Microorganisms (GCM) 10K type strain sequencing project: providing services to taxonomists for standard genome sequencing and annotation.</title>
        <authorList>
            <consortium name="The Broad Institute Genomics Platform"/>
            <consortium name="The Broad Institute Genome Sequencing Center for Infectious Disease"/>
            <person name="Wu L."/>
            <person name="Ma J."/>
        </authorList>
    </citation>
    <scope>NUCLEOTIDE SEQUENCE [LARGE SCALE GENOMIC DNA]</scope>
    <source>
        <strain evidence="2">JCM 4816</strain>
    </source>
</reference>
<accession>A0ABW1FZI7</accession>
<sequence>MRSLPIDTTAMHAMLGTLRPKVKDFATGEIATDKETGTPLVVADVMVVMDGRAEMLQVTVPETGVSKGIKPGAAIAFTGLTASPWENNFNGQQRHGIAFRAAALTAKAA</sequence>
<evidence type="ECO:0000313" key="2">
    <source>
        <dbReference type="Proteomes" id="UP001596174"/>
    </source>
</evidence>
<dbReference type="EMBL" id="JBHSQJ010000046">
    <property type="protein sequence ID" value="MFC5907889.1"/>
    <property type="molecule type" value="Genomic_DNA"/>
</dbReference>
<dbReference type="Proteomes" id="UP001596174">
    <property type="component" value="Unassembled WGS sequence"/>
</dbReference>
<proteinExistence type="predicted"/>
<evidence type="ECO:0008006" key="3">
    <source>
        <dbReference type="Google" id="ProtNLM"/>
    </source>
</evidence>
<dbReference type="RefSeq" id="WP_380582764.1">
    <property type="nucleotide sequence ID" value="NZ_JBHSQJ010000046.1"/>
</dbReference>
<name>A0ABW1FZI7_9ACTN</name>